<dbReference type="PANTHER" id="PTHR46072">
    <property type="entry name" value="AMIDASE-RELATED-RELATED"/>
    <property type="match status" value="1"/>
</dbReference>
<evidence type="ECO:0000256" key="1">
    <source>
        <dbReference type="ARBA" id="ARBA00009199"/>
    </source>
</evidence>
<dbReference type="InterPro" id="IPR036928">
    <property type="entry name" value="AS_sf"/>
</dbReference>
<comment type="caution">
    <text evidence="4">The sequence shown here is derived from an EMBL/GenBank/DDBJ whole genome shotgun (WGS) entry which is preliminary data.</text>
</comment>
<dbReference type="OrthoDB" id="6428749at2759"/>
<accession>A0A4Q4TEA2</accession>
<evidence type="ECO:0000256" key="2">
    <source>
        <dbReference type="ARBA" id="ARBA00022801"/>
    </source>
</evidence>
<dbReference type="Gene3D" id="3.90.1300.10">
    <property type="entry name" value="Amidase signature (AS) domain"/>
    <property type="match status" value="1"/>
</dbReference>
<name>A0A4Q4TEA2_9PEZI</name>
<reference evidence="4 5" key="1">
    <citation type="submission" date="2018-06" db="EMBL/GenBank/DDBJ databases">
        <title>Complete Genomes of Monosporascus.</title>
        <authorList>
            <person name="Robinson A.J."/>
            <person name="Natvig D.O."/>
        </authorList>
    </citation>
    <scope>NUCLEOTIDE SEQUENCE [LARGE SCALE GENOMIC DNA]</scope>
    <source>
        <strain evidence="4 5">CBS 110550</strain>
    </source>
</reference>
<dbReference type="SUPFAM" id="SSF75304">
    <property type="entry name" value="Amidase signature (AS) enzymes"/>
    <property type="match status" value="1"/>
</dbReference>
<dbReference type="PANTHER" id="PTHR46072:SF4">
    <property type="entry name" value="AMIDASE C550.07-RELATED"/>
    <property type="match status" value="1"/>
</dbReference>
<dbReference type="Proteomes" id="UP000293360">
    <property type="component" value="Unassembled WGS sequence"/>
</dbReference>
<dbReference type="STRING" id="155417.A0A4Q4TEA2"/>
<dbReference type="EMBL" id="QJNU01000190">
    <property type="protein sequence ID" value="RYP04888.1"/>
    <property type="molecule type" value="Genomic_DNA"/>
</dbReference>
<evidence type="ECO:0000313" key="5">
    <source>
        <dbReference type="Proteomes" id="UP000293360"/>
    </source>
</evidence>
<dbReference type="Pfam" id="PF01425">
    <property type="entry name" value="Amidase"/>
    <property type="match status" value="1"/>
</dbReference>
<evidence type="ECO:0000259" key="3">
    <source>
        <dbReference type="Pfam" id="PF01425"/>
    </source>
</evidence>
<sequence>MDTNVEGLVMKLASGEWSSTTVVEAFMRRGGLAQMLANCVTELLPDRVLKRAAELDEQFATHKKPIGPLHGLPISVKEHVGIKGLDMNAIFVGWVDNVAEEDALLLQLLWDAGAVFYVRTTQLRTLMYLETSSNLYGMLRETVNPYNTTLTAGGSSGGEGALTSLRGAVLGRPTDHAVGSA</sequence>
<dbReference type="InterPro" id="IPR023631">
    <property type="entry name" value="Amidase_dom"/>
</dbReference>
<comment type="similarity">
    <text evidence="1">Belongs to the amidase family.</text>
</comment>
<keyword evidence="2" id="KW-0378">Hydrolase</keyword>
<feature type="domain" description="Amidase" evidence="3">
    <location>
        <begin position="22"/>
        <end position="175"/>
    </location>
</feature>
<gene>
    <name evidence="4" type="ORF">DL764_004158</name>
</gene>
<organism evidence="4 5">
    <name type="scientific">Monosporascus ibericus</name>
    <dbReference type="NCBI Taxonomy" id="155417"/>
    <lineage>
        <taxon>Eukaryota</taxon>
        <taxon>Fungi</taxon>
        <taxon>Dikarya</taxon>
        <taxon>Ascomycota</taxon>
        <taxon>Pezizomycotina</taxon>
        <taxon>Sordariomycetes</taxon>
        <taxon>Xylariomycetidae</taxon>
        <taxon>Xylariales</taxon>
        <taxon>Xylariales incertae sedis</taxon>
        <taxon>Monosporascus</taxon>
    </lineage>
</organism>
<dbReference type="GO" id="GO:0016787">
    <property type="term" value="F:hydrolase activity"/>
    <property type="evidence" value="ECO:0007669"/>
    <property type="project" value="UniProtKB-KW"/>
</dbReference>
<keyword evidence="5" id="KW-1185">Reference proteome</keyword>
<evidence type="ECO:0000313" key="4">
    <source>
        <dbReference type="EMBL" id="RYP04888.1"/>
    </source>
</evidence>
<proteinExistence type="inferred from homology"/>
<dbReference type="AlphaFoldDB" id="A0A4Q4TEA2"/>
<protein>
    <recommendedName>
        <fullName evidence="3">Amidase domain-containing protein</fullName>
    </recommendedName>
</protein>